<dbReference type="AlphaFoldDB" id="A0A165BE95"/>
<dbReference type="InParanoid" id="A0A165BE95"/>
<sequence length="298" mass="33371">MTLAKWAAPEKSDYEVFFTIARISPKPLALLSSEDYKEMLTHAQKIKEDVSIHVHAILEARKKKKIKKAKMKTSKASDINVINKPINDNIQILHAQWTCHKPGCRSSWCFPDSEDGTHLKLSNAHFEVWAAAMLKENDFTTDKPPNSHLFNTVSTGAFGQMSLMLEMMLEVNETCSASSTLTSLTVNFNLPPELFTVFRSQSSSMDLSSSVIPTPISCALAMLIASDHLPGLKLSTEEFCIAYSLTSDVKTRLLENGYCSMHTFEYIELTELEQMEFKKGEIAQLRAAVTKWSIPVAK</sequence>
<dbReference type="GeneID" id="63830433"/>
<dbReference type="STRING" id="1314785.A0A165BE95"/>
<keyword evidence="2" id="KW-1185">Reference proteome</keyword>
<dbReference type="RefSeq" id="XP_040758601.1">
    <property type="nucleotide sequence ID" value="XM_040913405.1"/>
</dbReference>
<name>A0A165BE95_9APHY</name>
<organism evidence="1 2">
    <name type="scientific">Laetiporus sulphureus 93-53</name>
    <dbReference type="NCBI Taxonomy" id="1314785"/>
    <lineage>
        <taxon>Eukaryota</taxon>
        <taxon>Fungi</taxon>
        <taxon>Dikarya</taxon>
        <taxon>Basidiomycota</taxon>
        <taxon>Agaricomycotina</taxon>
        <taxon>Agaricomycetes</taxon>
        <taxon>Polyporales</taxon>
        <taxon>Laetiporus</taxon>
    </lineage>
</organism>
<dbReference type="OrthoDB" id="3063862at2759"/>
<protein>
    <submittedName>
        <fullName evidence="1">Uncharacterized protein</fullName>
    </submittedName>
</protein>
<gene>
    <name evidence="1" type="ORF">LAESUDRAFT_764251</name>
</gene>
<evidence type="ECO:0000313" key="2">
    <source>
        <dbReference type="Proteomes" id="UP000076871"/>
    </source>
</evidence>
<dbReference type="EMBL" id="KV427675">
    <property type="protein sequence ID" value="KZT00861.1"/>
    <property type="molecule type" value="Genomic_DNA"/>
</dbReference>
<evidence type="ECO:0000313" key="1">
    <source>
        <dbReference type="EMBL" id="KZT00861.1"/>
    </source>
</evidence>
<dbReference type="Proteomes" id="UP000076871">
    <property type="component" value="Unassembled WGS sequence"/>
</dbReference>
<reference evidence="1 2" key="1">
    <citation type="journal article" date="2016" name="Mol. Biol. Evol.">
        <title>Comparative Genomics of Early-Diverging Mushroom-Forming Fungi Provides Insights into the Origins of Lignocellulose Decay Capabilities.</title>
        <authorList>
            <person name="Nagy L.G."/>
            <person name="Riley R."/>
            <person name="Tritt A."/>
            <person name="Adam C."/>
            <person name="Daum C."/>
            <person name="Floudas D."/>
            <person name="Sun H."/>
            <person name="Yadav J.S."/>
            <person name="Pangilinan J."/>
            <person name="Larsson K.H."/>
            <person name="Matsuura K."/>
            <person name="Barry K."/>
            <person name="Labutti K."/>
            <person name="Kuo R."/>
            <person name="Ohm R.A."/>
            <person name="Bhattacharya S.S."/>
            <person name="Shirouzu T."/>
            <person name="Yoshinaga Y."/>
            <person name="Martin F.M."/>
            <person name="Grigoriev I.V."/>
            <person name="Hibbett D.S."/>
        </authorList>
    </citation>
    <scope>NUCLEOTIDE SEQUENCE [LARGE SCALE GENOMIC DNA]</scope>
    <source>
        <strain evidence="1 2">93-53</strain>
    </source>
</reference>
<proteinExistence type="predicted"/>
<accession>A0A165BE95</accession>